<dbReference type="AlphaFoldDB" id="A0A553JQU5"/>
<feature type="transmembrane region" description="Helical" evidence="1">
    <location>
        <begin position="181"/>
        <end position="203"/>
    </location>
</feature>
<dbReference type="Proteomes" id="UP000318126">
    <property type="component" value="Unassembled WGS sequence"/>
</dbReference>
<accession>A0A553JQU5</accession>
<organism evidence="2 3">
    <name type="scientific">Shewanella hanedai</name>
    <name type="common">Alteromonas hanedai</name>
    <dbReference type="NCBI Taxonomy" id="25"/>
    <lineage>
        <taxon>Bacteria</taxon>
        <taxon>Pseudomonadati</taxon>
        <taxon>Pseudomonadota</taxon>
        <taxon>Gammaproteobacteria</taxon>
        <taxon>Alteromonadales</taxon>
        <taxon>Shewanellaceae</taxon>
        <taxon>Shewanella</taxon>
    </lineage>
</organism>
<dbReference type="RefSeq" id="WP_143564160.1">
    <property type="nucleotide sequence ID" value="NZ_BMPL01000006.1"/>
</dbReference>
<feature type="transmembrane region" description="Helical" evidence="1">
    <location>
        <begin position="235"/>
        <end position="253"/>
    </location>
</feature>
<keyword evidence="1" id="KW-1133">Transmembrane helix</keyword>
<gene>
    <name evidence="2" type="ORF">FN961_08695</name>
</gene>
<feature type="transmembrane region" description="Helical" evidence="1">
    <location>
        <begin position="72"/>
        <end position="92"/>
    </location>
</feature>
<evidence type="ECO:0000256" key="1">
    <source>
        <dbReference type="SAM" id="Phobius"/>
    </source>
</evidence>
<keyword evidence="3" id="KW-1185">Reference proteome</keyword>
<evidence type="ECO:0000313" key="2">
    <source>
        <dbReference type="EMBL" id="TRY14761.1"/>
    </source>
</evidence>
<proteinExistence type="predicted"/>
<feature type="transmembrane region" description="Helical" evidence="1">
    <location>
        <begin position="146"/>
        <end position="169"/>
    </location>
</feature>
<feature type="transmembrane region" description="Helical" evidence="1">
    <location>
        <begin position="40"/>
        <end position="60"/>
    </location>
</feature>
<sequence>MFKSMTSVKLADFISRLFRCPSNQCPALPFAMDQDHMTRLWWMSGLFLLSVLIILIPAYYFDPRLLNGDPIWAKPIKFSLSLAIHFFTLALLAQQLERKRRTGILLTLFGYAAVASMLLEQIYISIQAGRGRQSHFNLETAFESSMYGLMGVAAVLLVLVSLILGLMIWRQDKSKRSAQGLFLGSVIGLVAGSILTFLLAGYMSMGTSHLIGETVNDANGVPLLGWSRTAGDLRIPHFIATHLMQILPLIGWFCDRYQLPPKRVVLISSFILISICAATFFIALSGRPLFS</sequence>
<feature type="transmembrane region" description="Helical" evidence="1">
    <location>
        <begin position="104"/>
        <end position="126"/>
    </location>
</feature>
<reference evidence="3" key="1">
    <citation type="submission" date="2019-07" db="EMBL/GenBank/DDBJ databases">
        <title>Shewanella sp. YLB-08 draft genomic sequence.</title>
        <authorList>
            <person name="Yu L."/>
        </authorList>
    </citation>
    <scope>NUCLEOTIDE SEQUENCE [LARGE SCALE GENOMIC DNA]</scope>
    <source>
        <strain evidence="3">JCM 20706</strain>
    </source>
</reference>
<dbReference type="EMBL" id="VKGK01000008">
    <property type="protein sequence ID" value="TRY14761.1"/>
    <property type="molecule type" value="Genomic_DNA"/>
</dbReference>
<comment type="caution">
    <text evidence="2">The sequence shown here is derived from an EMBL/GenBank/DDBJ whole genome shotgun (WGS) entry which is preliminary data.</text>
</comment>
<keyword evidence="1" id="KW-0812">Transmembrane</keyword>
<name>A0A553JQU5_SHEHA</name>
<evidence type="ECO:0000313" key="3">
    <source>
        <dbReference type="Proteomes" id="UP000318126"/>
    </source>
</evidence>
<feature type="transmembrane region" description="Helical" evidence="1">
    <location>
        <begin position="265"/>
        <end position="284"/>
    </location>
</feature>
<dbReference type="OrthoDB" id="343560at2"/>
<protein>
    <submittedName>
        <fullName evidence="2">Uncharacterized protein</fullName>
    </submittedName>
</protein>
<keyword evidence="1" id="KW-0472">Membrane</keyword>